<evidence type="ECO:0000313" key="2">
    <source>
        <dbReference type="Proteomes" id="UP000029644"/>
    </source>
</evidence>
<gene>
    <name evidence="1" type="ORF">JCM19300_1321</name>
</gene>
<organism evidence="1 2">
    <name type="scientific">Algibacter lectus</name>
    <dbReference type="NCBI Taxonomy" id="221126"/>
    <lineage>
        <taxon>Bacteria</taxon>
        <taxon>Pseudomonadati</taxon>
        <taxon>Bacteroidota</taxon>
        <taxon>Flavobacteriia</taxon>
        <taxon>Flavobacteriales</taxon>
        <taxon>Flavobacteriaceae</taxon>
        <taxon>Algibacter</taxon>
    </lineage>
</organism>
<dbReference type="RefSeq" id="WP_152596573.1">
    <property type="nucleotide sequence ID" value="NZ_BBNQ01000010.1"/>
</dbReference>
<dbReference type="AlphaFoldDB" id="A0A090VIX0"/>
<accession>A0A090VIX0</accession>
<comment type="caution">
    <text evidence="1">The sequence shown here is derived from an EMBL/GenBank/DDBJ whole genome shotgun (WGS) entry which is preliminary data.</text>
</comment>
<proteinExistence type="predicted"/>
<sequence>MKIVHFIFILFFVGIDAINAQDSKNENNSNDEKLALKICSHGYATWGNTQPTDEFDRAILRQVGTDLNDPDRKKKVSDYLNKNSHILICGDDGVEGIRKREQLLKRSVSSGLYGYLQQLAIDEQYSVDFNKYEIINGEKETLLDFIYLIINDVDLAEDYDIIELEALAGAIEERGGKRGKDLE</sequence>
<dbReference type="Proteomes" id="UP000029644">
    <property type="component" value="Unassembled WGS sequence"/>
</dbReference>
<protein>
    <submittedName>
        <fullName evidence="1">Uncharacterized protein</fullName>
    </submittedName>
</protein>
<dbReference type="EMBL" id="BBNQ01000010">
    <property type="protein sequence ID" value="GAL63299.1"/>
    <property type="molecule type" value="Genomic_DNA"/>
</dbReference>
<dbReference type="OrthoDB" id="1447412at2"/>
<reference evidence="1 2" key="1">
    <citation type="journal article" date="2014" name="Genome Announc.">
        <title>Draft Genome Sequences of Marine Flavobacterium Algibacter lectus Strains SS8 and NR4.</title>
        <authorList>
            <person name="Takatani N."/>
            <person name="Nakanishi M."/>
            <person name="Meirelles P."/>
            <person name="Mino S."/>
            <person name="Suda W."/>
            <person name="Oshima K."/>
            <person name="Hattori M."/>
            <person name="Ohkuma M."/>
            <person name="Hosokawa M."/>
            <person name="Miyashita K."/>
            <person name="Thompson F.L."/>
            <person name="Niwa A."/>
            <person name="Sawabe T."/>
            <person name="Sawabe T."/>
        </authorList>
    </citation>
    <scope>NUCLEOTIDE SEQUENCE [LARGE SCALE GENOMIC DNA]</scope>
    <source>
        <strain evidence="1 2">JCM 19300</strain>
    </source>
</reference>
<evidence type="ECO:0000313" key="1">
    <source>
        <dbReference type="EMBL" id="GAL63299.1"/>
    </source>
</evidence>
<name>A0A090VIX0_9FLAO</name>